<comment type="caution">
    <text evidence="5">The sequence shown here is derived from an EMBL/GenBank/DDBJ whole genome shotgun (WGS) entry which is preliminary data.</text>
</comment>
<dbReference type="PRINTS" id="PR00450">
    <property type="entry name" value="RECOVERIN"/>
</dbReference>
<protein>
    <recommendedName>
        <fullName evidence="4">EF-hand domain-containing protein</fullName>
    </recommendedName>
</protein>
<dbReference type="AlphaFoldDB" id="A0A813V7W7"/>
<dbReference type="InterPro" id="IPR018247">
    <property type="entry name" value="EF_Hand_1_Ca_BS"/>
</dbReference>
<keyword evidence="2" id="KW-0677">Repeat</keyword>
<dbReference type="Gene3D" id="1.10.238.10">
    <property type="entry name" value="EF-hand"/>
    <property type="match status" value="1"/>
</dbReference>
<dbReference type="PROSITE" id="PS00018">
    <property type="entry name" value="EF_HAND_1"/>
    <property type="match status" value="2"/>
</dbReference>
<dbReference type="OrthoDB" id="191686at2759"/>
<dbReference type="CDD" id="cd00051">
    <property type="entry name" value="EFh"/>
    <property type="match status" value="1"/>
</dbReference>
<dbReference type="Pfam" id="PF13499">
    <property type="entry name" value="EF-hand_7"/>
    <property type="match status" value="1"/>
</dbReference>
<dbReference type="GO" id="GO:0005509">
    <property type="term" value="F:calcium ion binding"/>
    <property type="evidence" value="ECO:0007669"/>
    <property type="project" value="InterPro"/>
</dbReference>
<dbReference type="InterPro" id="IPR028846">
    <property type="entry name" value="Recoverin"/>
</dbReference>
<sequence length="214" mass="24145">MGNNSSSKVDPTILTPKAIQMLKANTNFTEEQIREWHAGFLRDCPNGKLSKDRFVAVYEQFYPGGKAKDFCKYAFATFDRDNNGTIDFTEFMLAIALTQSGDLDERLALAFDMYDYNNTGTIDTNEMAKVIAAMYDLIGETDRKVDTNEMAKVIAAMYDLIGETDRKGDRDPKHRAEEIIRICDVTGNKKLTKEEFVAGCKNDPVIRRLLVPNA</sequence>
<dbReference type="InterPro" id="IPR002048">
    <property type="entry name" value="EF_hand_dom"/>
</dbReference>
<evidence type="ECO:0000313" key="6">
    <source>
        <dbReference type="Proteomes" id="UP000663852"/>
    </source>
</evidence>
<evidence type="ECO:0000256" key="2">
    <source>
        <dbReference type="ARBA" id="ARBA00022737"/>
    </source>
</evidence>
<dbReference type="SUPFAM" id="SSF47473">
    <property type="entry name" value="EF-hand"/>
    <property type="match status" value="1"/>
</dbReference>
<dbReference type="PROSITE" id="PS50222">
    <property type="entry name" value="EF_HAND_2"/>
    <property type="match status" value="3"/>
</dbReference>
<evidence type="ECO:0000313" key="5">
    <source>
        <dbReference type="EMBL" id="CAF0837960.1"/>
    </source>
</evidence>
<dbReference type="Pfam" id="PF00036">
    <property type="entry name" value="EF-hand_1"/>
    <property type="match status" value="1"/>
</dbReference>
<feature type="domain" description="EF-hand" evidence="4">
    <location>
        <begin position="102"/>
        <end position="137"/>
    </location>
</feature>
<gene>
    <name evidence="5" type="ORF">EDS130_LOCUS6691</name>
</gene>
<name>A0A813V7W7_ADIRI</name>
<dbReference type="SMART" id="SM00054">
    <property type="entry name" value="EFh"/>
    <property type="match status" value="3"/>
</dbReference>
<dbReference type="InterPro" id="IPR011992">
    <property type="entry name" value="EF-hand-dom_pair"/>
</dbReference>
<organism evidence="5 6">
    <name type="scientific">Adineta ricciae</name>
    <name type="common">Rotifer</name>
    <dbReference type="NCBI Taxonomy" id="249248"/>
    <lineage>
        <taxon>Eukaryota</taxon>
        <taxon>Metazoa</taxon>
        <taxon>Spiralia</taxon>
        <taxon>Gnathifera</taxon>
        <taxon>Rotifera</taxon>
        <taxon>Eurotatoria</taxon>
        <taxon>Bdelloidea</taxon>
        <taxon>Adinetida</taxon>
        <taxon>Adinetidae</taxon>
        <taxon>Adineta</taxon>
    </lineage>
</organism>
<dbReference type="Proteomes" id="UP000663852">
    <property type="component" value="Unassembled WGS sequence"/>
</dbReference>
<evidence type="ECO:0000256" key="1">
    <source>
        <dbReference type="ARBA" id="ARBA00022723"/>
    </source>
</evidence>
<dbReference type="PANTHER" id="PTHR23055">
    <property type="entry name" value="CALCIUM BINDING PROTEINS"/>
    <property type="match status" value="1"/>
</dbReference>
<dbReference type="EMBL" id="CAJNOJ010000019">
    <property type="protein sequence ID" value="CAF0837960.1"/>
    <property type="molecule type" value="Genomic_DNA"/>
</dbReference>
<keyword evidence="3" id="KW-0106">Calcium</keyword>
<feature type="domain" description="EF-hand" evidence="4">
    <location>
        <begin position="66"/>
        <end position="101"/>
    </location>
</feature>
<proteinExistence type="predicted"/>
<accession>A0A813V7W7</accession>
<reference evidence="5" key="1">
    <citation type="submission" date="2021-02" db="EMBL/GenBank/DDBJ databases">
        <authorList>
            <person name="Nowell W R."/>
        </authorList>
    </citation>
    <scope>NUCLEOTIDE SEQUENCE</scope>
</reference>
<feature type="domain" description="EF-hand" evidence="4">
    <location>
        <begin position="171"/>
        <end position="206"/>
    </location>
</feature>
<dbReference type="PANTHER" id="PTHR23055:SF69">
    <property type="entry name" value="NEURONAL CALCIUM SENSOR 2"/>
    <property type="match status" value="1"/>
</dbReference>
<evidence type="ECO:0000256" key="3">
    <source>
        <dbReference type="ARBA" id="ARBA00022837"/>
    </source>
</evidence>
<evidence type="ECO:0000259" key="4">
    <source>
        <dbReference type="PROSITE" id="PS50222"/>
    </source>
</evidence>
<keyword evidence="1" id="KW-0479">Metal-binding</keyword>